<protein>
    <submittedName>
        <fullName evidence="13">Zinc finger, C4 type</fullName>
    </submittedName>
</protein>
<evidence type="ECO:0000256" key="3">
    <source>
        <dbReference type="ARBA" id="ARBA00022771"/>
    </source>
</evidence>
<evidence type="ECO:0000313" key="14">
    <source>
        <dbReference type="Proteomes" id="UP000252519"/>
    </source>
</evidence>
<feature type="compositionally biased region" description="Basic and acidic residues" evidence="10">
    <location>
        <begin position="138"/>
        <end position="150"/>
    </location>
</feature>
<keyword evidence="7" id="KW-0804">Transcription</keyword>
<feature type="domain" description="NR LBD" evidence="12">
    <location>
        <begin position="191"/>
        <end position="303"/>
    </location>
</feature>
<keyword evidence="9" id="KW-0539">Nucleus</keyword>
<dbReference type="PRINTS" id="PR00047">
    <property type="entry name" value="STROIDFINGER"/>
</dbReference>
<dbReference type="InterPro" id="IPR013088">
    <property type="entry name" value="Znf_NHR/GATA"/>
</dbReference>
<keyword evidence="5" id="KW-0805">Transcription regulation</keyword>
<evidence type="ECO:0000256" key="4">
    <source>
        <dbReference type="ARBA" id="ARBA00022833"/>
    </source>
</evidence>
<dbReference type="Gene3D" id="1.10.565.10">
    <property type="entry name" value="Retinoid X Receptor"/>
    <property type="match status" value="1"/>
</dbReference>
<evidence type="ECO:0000256" key="1">
    <source>
        <dbReference type="ARBA" id="ARBA00005993"/>
    </source>
</evidence>
<evidence type="ECO:0000256" key="5">
    <source>
        <dbReference type="ARBA" id="ARBA00023015"/>
    </source>
</evidence>
<dbReference type="Pfam" id="PF00105">
    <property type="entry name" value="zf-C4"/>
    <property type="match status" value="1"/>
</dbReference>
<dbReference type="PROSITE" id="PS51843">
    <property type="entry name" value="NR_LBD"/>
    <property type="match status" value="1"/>
</dbReference>
<keyword evidence="3" id="KW-0863">Zinc-finger</keyword>
<evidence type="ECO:0000256" key="7">
    <source>
        <dbReference type="ARBA" id="ARBA00023163"/>
    </source>
</evidence>
<keyword evidence="6" id="KW-0238">DNA-binding</keyword>
<evidence type="ECO:0000259" key="12">
    <source>
        <dbReference type="PROSITE" id="PS51843"/>
    </source>
</evidence>
<comment type="caution">
    <text evidence="13">The sequence shown here is derived from an EMBL/GenBank/DDBJ whole genome shotgun (WGS) entry which is preliminary data.</text>
</comment>
<dbReference type="GO" id="GO:0000978">
    <property type="term" value="F:RNA polymerase II cis-regulatory region sequence-specific DNA binding"/>
    <property type="evidence" value="ECO:0007669"/>
    <property type="project" value="TreeGrafter"/>
</dbReference>
<comment type="similarity">
    <text evidence="1">Belongs to the nuclear hormone receptor family.</text>
</comment>
<name>A0A368GEK5_ANCCA</name>
<proteinExistence type="inferred from homology"/>
<dbReference type="Gene3D" id="3.30.50.10">
    <property type="entry name" value="Erythroid Transcription Factor GATA-1, subunit A"/>
    <property type="match status" value="1"/>
</dbReference>
<dbReference type="GO" id="GO:0004879">
    <property type="term" value="F:nuclear receptor activity"/>
    <property type="evidence" value="ECO:0007669"/>
    <property type="project" value="TreeGrafter"/>
</dbReference>
<dbReference type="PANTHER" id="PTHR24082:SF507">
    <property type="entry name" value="BILE ACID RECEPTOR-RELATED"/>
    <property type="match status" value="1"/>
</dbReference>
<evidence type="ECO:0000259" key="11">
    <source>
        <dbReference type="PROSITE" id="PS51030"/>
    </source>
</evidence>
<dbReference type="STRING" id="29170.A0A368GEK5"/>
<dbReference type="OrthoDB" id="5771769at2759"/>
<dbReference type="InterPro" id="IPR001628">
    <property type="entry name" value="Znf_hrmn_rcpt"/>
</dbReference>
<sequence>LKYISSLGEEVKWSHYLAQERYQEQLVQNPTQAPARKPRGSKCRAPTLALPGEELCLVCGDKASGYHYNALTCEGCKGFFRRSITRRAVYYCKFGQTCDIDMYMRRKCQHCRLEKCMRIGMRAELVIPEEQCRMKREAKLRQRSNTRDGAELPSPSSSDLPSQVACDSTAVEHDLLPETSELISRITSTSQQAALIRDEAMASLSVNSATHEHGPIFVQKYSFKMQSSPCSSAFQQLAELTILEAQHVHEIVRQLPGFSRLCEEDRRILQKASKTEILMLRSARKYDVAERCLYLGHDRYSFR</sequence>
<feature type="compositionally biased region" description="Low complexity" evidence="10">
    <location>
        <begin position="152"/>
        <end position="162"/>
    </location>
</feature>
<dbReference type="SUPFAM" id="SSF48508">
    <property type="entry name" value="Nuclear receptor ligand-binding domain"/>
    <property type="match status" value="1"/>
</dbReference>
<dbReference type="GO" id="GO:0000122">
    <property type="term" value="P:negative regulation of transcription by RNA polymerase II"/>
    <property type="evidence" value="ECO:0007669"/>
    <property type="project" value="TreeGrafter"/>
</dbReference>
<dbReference type="GO" id="GO:0090575">
    <property type="term" value="C:RNA polymerase II transcription regulator complex"/>
    <property type="evidence" value="ECO:0007669"/>
    <property type="project" value="TreeGrafter"/>
</dbReference>
<reference evidence="13 14" key="1">
    <citation type="submission" date="2014-10" db="EMBL/GenBank/DDBJ databases">
        <title>Draft genome of the hookworm Ancylostoma caninum.</title>
        <authorList>
            <person name="Mitreva M."/>
        </authorList>
    </citation>
    <scope>NUCLEOTIDE SEQUENCE [LARGE SCALE GENOMIC DNA]</scope>
    <source>
        <strain evidence="13 14">Baltimore</strain>
    </source>
</reference>
<dbReference type="SMART" id="SM00399">
    <property type="entry name" value="ZnF_C4"/>
    <property type="match status" value="1"/>
</dbReference>
<dbReference type="PROSITE" id="PS51030">
    <property type="entry name" value="NUCLEAR_REC_DBD_2"/>
    <property type="match status" value="1"/>
</dbReference>
<feature type="non-terminal residue" evidence="13">
    <location>
        <position position="1"/>
    </location>
</feature>
<evidence type="ECO:0000313" key="13">
    <source>
        <dbReference type="EMBL" id="RCN42801.1"/>
    </source>
</evidence>
<dbReference type="PROSITE" id="PS00031">
    <property type="entry name" value="NUCLEAR_REC_DBD_1"/>
    <property type="match status" value="1"/>
</dbReference>
<evidence type="ECO:0000256" key="6">
    <source>
        <dbReference type="ARBA" id="ARBA00023125"/>
    </source>
</evidence>
<keyword evidence="4" id="KW-0862">Zinc</keyword>
<dbReference type="PANTHER" id="PTHR24082">
    <property type="entry name" value="NUCLEAR HORMONE RECEPTOR"/>
    <property type="match status" value="1"/>
</dbReference>
<dbReference type="GO" id="GO:0030154">
    <property type="term" value="P:cell differentiation"/>
    <property type="evidence" value="ECO:0007669"/>
    <property type="project" value="TreeGrafter"/>
</dbReference>
<accession>A0A368GEK5</accession>
<keyword evidence="2" id="KW-0479">Metal-binding</keyword>
<dbReference type="InterPro" id="IPR035500">
    <property type="entry name" value="NHR-like_dom_sf"/>
</dbReference>
<organism evidence="13 14">
    <name type="scientific">Ancylostoma caninum</name>
    <name type="common">Dog hookworm</name>
    <dbReference type="NCBI Taxonomy" id="29170"/>
    <lineage>
        <taxon>Eukaryota</taxon>
        <taxon>Metazoa</taxon>
        <taxon>Ecdysozoa</taxon>
        <taxon>Nematoda</taxon>
        <taxon>Chromadorea</taxon>
        <taxon>Rhabditida</taxon>
        <taxon>Rhabditina</taxon>
        <taxon>Rhabditomorpha</taxon>
        <taxon>Strongyloidea</taxon>
        <taxon>Ancylostomatidae</taxon>
        <taxon>Ancylostomatinae</taxon>
        <taxon>Ancylostoma</taxon>
    </lineage>
</organism>
<dbReference type="Proteomes" id="UP000252519">
    <property type="component" value="Unassembled WGS sequence"/>
</dbReference>
<feature type="domain" description="Nuclear receptor" evidence="11">
    <location>
        <begin position="53"/>
        <end position="128"/>
    </location>
</feature>
<dbReference type="SUPFAM" id="SSF57716">
    <property type="entry name" value="Glucocorticoid receptor-like (DNA-binding domain)"/>
    <property type="match status" value="1"/>
</dbReference>
<dbReference type="EMBL" id="JOJR01000179">
    <property type="protein sequence ID" value="RCN42801.1"/>
    <property type="molecule type" value="Genomic_DNA"/>
</dbReference>
<evidence type="ECO:0000256" key="2">
    <source>
        <dbReference type="ARBA" id="ARBA00022723"/>
    </source>
</evidence>
<dbReference type="GO" id="GO:0008270">
    <property type="term" value="F:zinc ion binding"/>
    <property type="evidence" value="ECO:0007669"/>
    <property type="project" value="UniProtKB-KW"/>
</dbReference>
<dbReference type="GO" id="GO:0045944">
    <property type="term" value="P:positive regulation of transcription by RNA polymerase II"/>
    <property type="evidence" value="ECO:0007669"/>
    <property type="project" value="TreeGrafter"/>
</dbReference>
<gene>
    <name evidence="13" type="ORF">ANCCAN_11234</name>
</gene>
<feature type="region of interest" description="Disordered" evidence="10">
    <location>
        <begin position="138"/>
        <end position="163"/>
    </location>
</feature>
<keyword evidence="8" id="KW-0675">Receptor</keyword>
<evidence type="ECO:0000256" key="10">
    <source>
        <dbReference type="SAM" id="MobiDB-lite"/>
    </source>
</evidence>
<dbReference type="CDD" id="cd07161">
    <property type="entry name" value="NR_DBD_EcR"/>
    <property type="match status" value="1"/>
</dbReference>
<dbReference type="InterPro" id="IPR050234">
    <property type="entry name" value="Nuclear_hormone_rcpt_NR1"/>
</dbReference>
<evidence type="ECO:0000256" key="9">
    <source>
        <dbReference type="ARBA" id="ARBA00023242"/>
    </source>
</evidence>
<dbReference type="AlphaFoldDB" id="A0A368GEK5"/>
<keyword evidence="14" id="KW-1185">Reference proteome</keyword>
<dbReference type="InterPro" id="IPR000536">
    <property type="entry name" value="Nucl_hrmn_rcpt_lig-bd"/>
</dbReference>
<evidence type="ECO:0000256" key="8">
    <source>
        <dbReference type="ARBA" id="ARBA00023170"/>
    </source>
</evidence>
<dbReference type="FunFam" id="3.30.50.10:FF:000031">
    <property type="entry name" value="Ecdysone receptor A1"/>
    <property type="match status" value="1"/>
</dbReference>